<reference evidence="1" key="1">
    <citation type="submission" date="2021-03" db="EMBL/GenBank/DDBJ databases">
        <title>Draft genome sequence of rust myrtle Austropuccinia psidii MF-1, a brazilian biotype.</title>
        <authorList>
            <person name="Quecine M.C."/>
            <person name="Pachon D.M.R."/>
            <person name="Bonatelli M.L."/>
            <person name="Correr F.H."/>
            <person name="Franceschini L.M."/>
            <person name="Leite T.F."/>
            <person name="Margarido G.R.A."/>
            <person name="Almeida C.A."/>
            <person name="Ferrarezi J.A."/>
            <person name="Labate C.A."/>
        </authorList>
    </citation>
    <scope>NUCLEOTIDE SEQUENCE</scope>
    <source>
        <strain evidence="1">MF-1</strain>
    </source>
</reference>
<evidence type="ECO:0000313" key="2">
    <source>
        <dbReference type="Proteomes" id="UP000765509"/>
    </source>
</evidence>
<dbReference type="EMBL" id="AVOT02010583">
    <property type="protein sequence ID" value="MBW0490431.1"/>
    <property type="molecule type" value="Genomic_DNA"/>
</dbReference>
<keyword evidence="2" id="KW-1185">Reference proteome</keyword>
<proteinExistence type="predicted"/>
<sequence length="117" mass="12814">MDFSFPNLLLIGGDRVGPRLKSELLSLSSQILSGNAFLHHFLLIGGDEAIFKMSVSTHEIKADAADNPKALSMDEVFAILNSLKSEVLYLKFSHITDTTESQFLCMEVSPPPNSSTK</sequence>
<dbReference type="AlphaFoldDB" id="A0A9Q3CXW3"/>
<dbReference type="Proteomes" id="UP000765509">
    <property type="component" value="Unassembled WGS sequence"/>
</dbReference>
<name>A0A9Q3CXW3_9BASI</name>
<comment type="caution">
    <text evidence="1">The sequence shown here is derived from an EMBL/GenBank/DDBJ whole genome shotgun (WGS) entry which is preliminary data.</text>
</comment>
<protein>
    <submittedName>
        <fullName evidence="1">Uncharacterized protein</fullName>
    </submittedName>
</protein>
<gene>
    <name evidence="1" type="ORF">O181_030146</name>
</gene>
<evidence type="ECO:0000313" key="1">
    <source>
        <dbReference type="EMBL" id="MBW0490431.1"/>
    </source>
</evidence>
<accession>A0A9Q3CXW3</accession>
<organism evidence="1 2">
    <name type="scientific">Austropuccinia psidii MF-1</name>
    <dbReference type="NCBI Taxonomy" id="1389203"/>
    <lineage>
        <taxon>Eukaryota</taxon>
        <taxon>Fungi</taxon>
        <taxon>Dikarya</taxon>
        <taxon>Basidiomycota</taxon>
        <taxon>Pucciniomycotina</taxon>
        <taxon>Pucciniomycetes</taxon>
        <taxon>Pucciniales</taxon>
        <taxon>Sphaerophragmiaceae</taxon>
        <taxon>Austropuccinia</taxon>
    </lineage>
</organism>